<dbReference type="EMBL" id="AAWS01000001">
    <property type="protein sequence ID" value="EAY32019.1"/>
    <property type="molecule type" value="Genomic_DNA"/>
</dbReference>
<protein>
    <recommendedName>
        <fullName evidence="1">Co-chaperone DjlA N-terminal domain-containing protein</fullName>
    </recommendedName>
</protein>
<gene>
    <name evidence="2" type="ORF">M23134_02048</name>
</gene>
<reference evidence="2 3" key="1">
    <citation type="submission" date="2007-01" db="EMBL/GenBank/DDBJ databases">
        <authorList>
            <person name="Haygood M."/>
            <person name="Podell S."/>
            <person name="Anderson C."/>
            <person name="Hopkinson B."/>
            <person name="Roe K."/>
            <person name="Barbeau K."/>
            <person name="Gaasterland T."/>
            <person name="Ferriera S."/>
            <person name="Johnson J."/>
            <person name="Kravitz S."/>
            <person name="Beeson K."/>
            <person name="Sutton G."/>
            <person name="Rogers Y.-H."/>
            <person name="Friedman R."/>
            <person name="Frazier M."/>
            <person name="Venter J.C."/>
        </authorList>
    </citation>
    <scope>NUCLEOTIDE SEQUENCE [LARGE SCALE GENOMIC DNA]</scope>
    <source>
        <strain evidence="2 3">ATCC 23134</strain>
    </source>
</reference>
<comment type="caution">
    <text evidence="2">The sequence shown here is derived from an EMBL/GenBank/DDBJ whole genome shotgun (WGS) entry which is preliminary data.</text>
</comment>
<dbReference type="SUPFAM" id="SSF158682">
    <property type="entry name" value="TerB-like"/>
    <property type="match status" value="1"/>
</dbReference>
<dbReference type="InterPro" id="IPR029024">
    <property type="entry name" value="TerB-like"/>
</dbReference>
<keyword evidence="3" id="KW-1185">Reference proteome</keyword>
<organism evidence="2 3">
    <name type="scientific">Microscilla marina ATCC 23134</name>
    <dbReference type="NCBI Taxonomy" id="313606"/>
    <lineage>
        <taxon>Bacteria</taxon>
        <taxon>Pseudomonadati</taxon>
        <taxon>Bacteroidota</taxon>
        <taxon>Cytophagia</taxon>
        <taxon>Cytophagales</taxon>
        <taxon>Microscillaceae</taxon>
        <taxon>Microscilla</taxon>
    </lineage>
</organism>
<dbReference type="Proteomes" id="UP000004095">
    <property type="component" value="Unassembled WGS sequence"/>
</dbReference>
<sequence length="137" mass="15685">MNNGEFSYNQAVFGLMLMGAKADGVLQSEEKRLLVDLTSEEHHLTAEEYKFVITQAKELSDEAFVEKVYATLNNFDYKDRVKALYWLLKLLKSDDSSDDDDQEGNSNEQEIYNKAIVSLGISEEDVERYEREKDGVA</sequence>
<dbReference type="Pfam" id="PF05099">
    <property type="entry name" value="TerB"/>
    <property type="match status" value="1"/>
</dbReference>
<dbReference type="InterPro" id="IPR007791">
    <property type="entry name" value="DjlA_N"/>
</dbReference>
<evidence type="ECO:0000313" key="2">
    <source>
        <dbReference type="EMBL" id="EAY32019.1"/>
    </source>
</evidence>
<evidence type="ECO:0000259" key="1">
    <source>
        <dbReference type="Pfam" id="PF05099"/>
    </source>
</evidence>
<dbReference type="RefSeq" id="WP_002692921.1">
    <property type="nucleotide sequence ID" value="NZ_AAWS01000001.1"/>
</dbReference>
<name>A1ZCL7_MICM2</name>
<dbReference type="OrthoDB" id="9878105at2"/>
<evidence type="ECO:0000313" key="3">
    <source>
        <dbReference type="Proteomes" id="UP000004095"/>
    </source>
</evidence>
<proteinExistence type="predicted"/>
<feature type="domain" description="Co-chaperone DjlA N-terminal" evidence="1">
    <location>
        <begin position="10"/>
        <end position="128"/>
    </location>
</feature>
<dbReference type="Gene3D" id="1.10.3680.10">
    <property type="entry name" value="TerB-like"/>
    <property type="match status" value="1"/>
</dbReference>
<dbReference type="AlphaFoldDB" id="A1ZCL7"/>
<accession>A1ZCL7</accession>